<evidence type="ECO:0000256" key="5">
    <source>
        <dbReference type="ARBA" id="ARBA00022801"/>
    </source>
</evidence>
<dbReference type="InterPro" id="IPR020568">
    <property type="entry name" value="Ribosomal_Su5_D2-typ_SF"/>
</dbReference>
<gene>
    <name evidence="11 15" type="primary">radA</name>
    <name evidence="15" type="ORF">IAC94_02155</name>
</gene>
<evidence type="ECO:0000256" key="1">
    <source>
        <dbReference type="ARBA" id="ARBA00022723"/>
    </source>
</evidence>
<comment type="similarity">
    <text evidence="11 13">Belongs to the RecA family. RadA subfamily.</text>
</comment>
<dbReference type="InterPro" id="IPR041166">
    <property type="entry name" value="Rubredoxin_2"/>
</dbReference>
<name>A0A9D1E0M5_9BACT</name>
<dbReference type="GO" id="GO:0000725">
    <property type="term" value="P:recombinational repair"/>
    <property type="evidence" value="ECO:0007669"/>
    <property type="project" value="UniProtKB-UniRule"/>
</dbReference>
<dbReference type="HAMAP" id="MF_01498">
    <property type="entry name" value="RadA_bact"/>
    <property type="match status" value="1"/>
</dbReference>
<dbReference type="FunFam" id="3.40.50.300:FF:000050">
    <property type="entry name" value="DNA repair protein RadA"/>
    <property type="match status" value="1"/>
</dbReference>
<keyword evidence="9 11" id="KW-0238">DNA-binding</keyword>
<evidence type="ECO:0000256" key="7">
    <source>
        <dbReference type="ARBA" id="ARBA00022840"/>
    </source>
</evidence>
<dbReference type="PANTHER" id="PTHR32472">
    <property type="entry name" value="DNA REPAIR PROTEIN RADA"/>
    <property type="match status" value="1"/>
</dbReference>
<keyword evidence="3 11" id="KW-0227">DNA damage</keyword>
<dbReference type="SUPFAM" id="SSF52540">
    <property type="entry name" value="P-loop containing nucleoside triphosphate hydrolases"/>
    <property type="match status" value="1"/>
</dbReference>
<dbReference type="GO" id="GO:0140664">
    <property type="term" value="F:ATP-dependent DNA damage sensor activity"/>
    <property type="evidence" value="ECO:0007669"/>
    <property type="project" value="InterPro"/>
</dbReference>
<evidence type="ECO:0000313" key="16">
    <source>
        <dbReference type="Proteomes" id="UP000886744"/>
    </source>
</evidence>
<evidence type="ECO:0000256" key="9">
    <source>
        <dbReference type="ARBA" id="ARBA00023125"/>
    </source>
</evidence>
<dbReference type="Gene3D" id="3.40.50.300">
    <property type="entry name" value="P-loop containing nucleotide triphosphate hydrolases"/>
    <property type="match status" value="1"/>
</dbReference>
<accession>A0A9D1E0M5</accession>
<dbReference type="PROSITE" id="PS50162">
    <property type="entry name" value="RECA_2"/>
    <property type="match status" value="1"/>
</dbReference>
<dbReference type="InterPro" id="IPR020588">
    <property type="entry name" value="RecA_ATP-bd"/>
</dbReference>
<dbReference type="Pfam" id="PF18073">
    <property type="entry name" value="Zn_ribbon_LapB"/>
    <property type="match status" value="1"/>
</dbReference>
<evidence type="ECO:0000256" key="13">
    <source>
        <dbReference type="RuleBase" id="RU003555"/>
    </source>
</evidence>
<proteinExistence type="inferred from homology"/>
<dbReference type="CDD" id="cd01121">
    <property type="entry name" value="RadA_SMS_N"/>
    <property type="match status" value="1"/>
</dbReference>
<evidence type="ECO:0000256" key="6">
    <source>
        <dbReference type="ARBA" id="ARBA00022833"/>
    </source>
</evidence>
<dbReference type="PRINTS" id="PR01874">
    <property type="entry name" value="DNAREPAIRADA"/>
</dbReference>
<feature type="domain" description="RecA family profile 1" evidence="14">
    <location>
        <begin position="73"/>
        <end position="225"/>
    </location>
</feature>
<evidence type="ECO:0000256" key="10">
    <source>
        <dbReference type="ARBA" id="ARBA00023204"/>
    </source>
</evidence>
<evidence type="ECO:0000256" key="12">
    <source>
        <dbReference type="NCBIfam" id="TIGR00416"/>
    </source>
</evidence>
<dbReference type="GO" id="GO:0008270">
    <property type="term" value="F:zinc ion binding"/>
    <property type="evidence" value="ECO:0007669"/>
    <property type="project" value="UniProtKB-KW"/>
</dbReference>
<dbReference type="NCBIfam" id="TIGR00416">
    <property type="entry name" value="sms"/>
    <property type="match status" value="1"/>
</dbReference>
<dbReference type="Pfam" id="PF13541">
    <property type="entry name" value="ChlI"/>
    <property type="match status" value="1"/>
</dbReference>
<dbReference type="SUPFAM" id="SSF54211">
    <property type="entry name" value="Ribosomal protein S5 domain 2-like"/>
    <property type="match status" value="1"/>
</dbReference>
<dbReference type="InterPro" id="IPR014721">
    <property type="entry name" value="Ribsml_uS5_D2-typ_fold_subgr"/>
</dbReference>
<evidence type="ECO:0000256" key="3">
    <source>
        <dbReference type="ARBA" id="ARBA00022763"/>
    </source>
</evidence>
<keyword evidence="6 13" id="KW-0862">Zinc</keyword>
<dbReference type="GO" id="GO:0016787">
    <property type="term" value="F:hydrolase activity"/>
    <property type="evidence" value="ECO:0007669"/>
    <property type="project" value="UniProtKB-KW"/>
</dbReference>
<evidence type="ECO:0000256" key="2">
    <source>
        <dbReference type="ARBA" id="ARBA00022741"/>
    </source>
</evidence>
<evidence type="ECO:0000313" key="15">
    <source>
        <dbReference type="EMBL" id="HIR62311.1"/>
    </source>
</evidence>
<feature type="binding site" evidence="11">
    <location>
        <begin position="102"/>
        <end position="109"/>
    </location>
    <ligand>
        <name>ATP</name>
        <dbReference type="ChEBI" id="CHEBI:30616"/>
    </ligand>
</feature>
<sequence>MTAKAKTVWYCTSCGNETSKWMGRCPACGEWNTMKEGLPRDGRSSTAVPSRDRSLIGISESRPTALKDISVDQDSRILIGNKEVERILGGGIVPGSMILLGGEPGIGKSTLALQIPLRSKGLRTLYVSGEESPRQIKLRAMRLLRPGEGDNEDNCTILGETQVDNIIRCALELRPDLLVVDSIQTIYSENIDSAASSVTQVRECAAALLRMAKESGIPVILIGHITKDGAIAGPKVLEHIVDVVLQFEGDTRHSHRILRSIKNRFGSTAEIAIFEMTGTGLREVENPSEILTPMHKENLSGVAVGSMVDGSRPFLIEIQALVSTAAYGMPQRSATGYDARRLNMLLAVLEKRAGFKLSAKDVFLNVAGGMRVGDTACDLAVVVAVLSSTFDLAVSPGICFAAEVGLSGEIRPVGRIEARISEAARLGYREIYISSYNLSEDLRRSIPATGIRVVEVSDIAALCRNLFRNSQ</sequence>
<dbReference type="EMBL" id="DVHI01000030">
    <property type="protein sequence ID" value="HIR62311.1"/>
    <property type="molecule type" value="Genomic_DNA"/>
</dbReference>
<dbReference type="AlphaFoldDB" id="A0A9D1E0M5"/>
<keyword evidence="5" id="KW-0378">Hydrolase</keyword>
<keyword evidence="4 13" id="KW-0863">Zinc-finger</keyword>
<evidence type="ECO:0000256" key="11">
    <source>
        <dbReference type="HAMAP-Rule" id="MF_01498"/>
    </source>
</evidence>
<comment type="function">
    <text evidence="11">Plays a role in repairing double-strand DNA breaks, probably involving stabilizing or processing branched DNA or blocked replication forks.</text>
</comment>
<reference evidence="15" key="1">
    <citation type="submission" date="2020-10" db="EMBL/GenBank/DDBJ databases">
        <authorList>
            <person name="Gilroy R."/>
        </authorList>
    </citation>
    <scope>NUCLEOTIDE SEQUENCE</scope>
    <source>
        <strain evidence="15">ChiHjej13B12-12457</strain>
    </source>
</reference>
<comment type="domain">
    <text evidence="11">The middle region has homology to RecA with ATPase motifs including the RadA KNRFG motif, while the C-terminus is homologous to Lon protease.</text>
</comment>
<dbReference type="Proteomes" id="UP000886744">
    <property type="component" value="Unassembled WGS sequence"/>
</dbReference>
<keyword evidence="10 11" id="KW-0234">DNA repair</keyword>
<dbReference type="Gene3D" id="3.30.230.10">
    <property type="match status" value="1"/>
</dbReference>
<reference evidence="15" key="2">
    <citation type="journal article" date="2021" name="PeerJ">
        <title>Extensive microbial diversity within the chicken gut microbiome revealed by metagenomics and culture.</title>
        <authorList>
            <person name="Gilroy R."/>
            <person name="Ravi A."/>
            <person name="Getino M."/>
            <person name="Pursley I."/>
            <person name="Horton D.L."/>
            <person name="Alikhan N.F."/>
            <person name="Baker D."/>
            <person name="Gharbi K."/>
            <person name="Hall N."/>
            <person name="Watson M."/>
            <person name="Adriaenssens E.M."/>
            <person name="Foster-Nyarko E."/>
            <person name="Jarju S."/>
            <person name="Secka A."/>
            <person name="Antonio M."/>
            <person name="Oren A."/>
            <person name="Chaudhuri R.R."/>
            <person name="La Ragione R."/>
            <person name="Hildebrand F."/>
            <person name="Pallen M.J."/>
        </authorList>
    </citation>
    <scope>NUCLEOTIDE SEQUENCE</scope>
    <source>
        <strain evidence="15">ChiHjej13B12-12457</strain>
    </source>
</reference>
<feature type="short sequence motif" description="RadA KNRFG motif" evidence="11">
    <location>
        <begin position="262"/>
        <end position="266"/>
    </location>
</feature>
<evidence type="ECO:0000256" key="4">
    <source>
        <dbReference type="ARBA" id="ARBA00022771"/>
    </source>
</evidence>
<dbReference type="Pfam" id="PF13481">
    <property type="entry name" value="AAA_25"/>
    <property type="match status" value="1"/>
</dbReference>
<dbReference type="PANTHER" id="PTHR32472:SF10">
    <property type="entry name" value="DNA REPAIR PROTEIN RADA-LIKE PROTEIN"/>
    <property type="match status" value="1"/>
</dbReference>
<feature type="region of interest" description="Lon-protease-like" evidence="11">
    <location>
        <begin position="361"/>
        <end position="471"/>
    </location>
</feature>
<dbReference type="SMART" id="SM00382">
    <property type="entry name" value="AAA"/>
    <property type="match status" value="1"/>
</dbReference>
<evidence type="ECO:0000259" key="14">
    <source>
        <dbReference type="PROSITE" id="PS50162"/>
    </source>
</evidence>
<dbReference type="GO" id="GO:0003684">
    <property type="term" value="F:damaged DNA binding"/>
    <property type="evidence" value="ECO:0007669"/>
    <property type="project" value="InterPro"/>
</dbReference>
<organism evidence="15 16">
    <name type="scientific">Candidatus Coprenecus avistercoris</name>
    <dbReference type="NCBI Taxonomy" id="2840730"/>
    <lineage>
        <taxon>Bacteria</taxon>
        <taxon>Pseudomonadati</taxon>
        <taxon>Bacteroidota</taxon>
        <taxon>Bacteroidia</taxon>
        <taxon>Bacteroidales</taxon>
        <taxon>Rikenellaceae</taxon>
        <taxon>Rikenellaceae incertae sedis</taxon>
        <taxon>Candidatus Coprenecus</taxon>
    </lineage>
</organism>
<keyword evidence="1 11" id="KW-0479">Metal-binding</keyword>
<protein>
    <recommendedName>
        <fullName evidence="11 12">DNA repair protein RadA</fullName>
    </recommendedName>
</protein>
<evidence type="ECO:0000256" key="8">
    <source>
        <dbReference type="ARBA" id="ARBA00023016"/>
    </source>
</evidence>
<comment type="caution">
    <text evidence="15">The sequence shown here is derived from an EMBL/GenBank/DDBJ whole genome shotgun (WGS) entry which is preliminary data.</text>
</comment>
<dbReference type="InterPro" id="IPR027417">
    <property type="entry name" value="P-loop_NTPase"/>
</dbReference>
<keyword evidence="8 11" id="KW-0346">Stress response</keyword>
<comment type="function">
    <text evidence="13">DNA-dependent ATPase involved in processing of recombination intermediates, plays a role in repairing DNA breaks. Stimulates the branch migration of RecA-mediated strand transfer reactions, allowing the 3' invading strand to extend heteroduplex DNA faster. Binds ssDNA in the presence of ADP but not other nucleotides, has ATPase activity that is stimulated by ssDNA and various branched DNA structures, but inhibited by SSB. Does not have RecA's homology-searching function.</text>
</comment>
<dbReference type="InterPro" id="IPR004504">
    <property type="entry name" value="DNA_repair_RadA"/>
</dbReference>
<dbReference type="InterPro" id="IPR003593">
    <property type="entry name" value="AAA+_ATPase"/>
</dbReference>
<keyword evidence="7 11" id="KW-0067">ATP-binding</keyword>
<dbReference type="GO" id="GO:0005524">
    <property type="term" value="F:ATP binding"/>
    <property type="evidence" value="ECO:0007669"/>
    <property type="project" value="UniProtKB-UniRule"/>
</dbReference>
<keyword evidence="2 11" id="KW-0547">Nucleotide-binding</keyword>
<dbReference type="GO" id="GO:0005829">
    <property type="term" value="C:cytosol"/>
    <property type="evidence" value="ECO:0007669"/>
    <property type="project" value="TreeGrafter"/>
</dbReference>